<keyword evidence="3" id="KW-0997">Cell inner membrane</keyword>
<keyword evidence="9" id="KW-0378">Hydrolase</keyword>
<evidence type="ECO:0000256" key="7">
    <source>
        <dbReference type="SAM" id="Phobius"/>
    </source>
</evidence>
<reference evidence="9 10" key="1">
    <citation type="journal article" date="2020" name="ISME J.">
        <title>Comparative genomics reveals insights into cyanobacterial evolution and habitat adaptation.</title>
        <authorList>
            <person name="Chen M.Y."/>
            <person name="Teng W.K."/>
            <person name="Zhao L."/>
            <person name="Hu C.X."/>
            <person name="Zhou Y.K."/>
            <person name="Han B.P."/>
            <person name="Song L.R."/>
            <person name="Shu W.S."/>
        </authorList>
    </citation>
    <scope>NUCLEOTIDE SEQUENCE [LARGE SCALE GENOMIC DNA]</scope>
    <source>
        <strain evidence="9 10">FACHB-1050</strain>
    </source>
</reference>
<keyword evidence="9" id="KW-0645">Protease</keyword>
<comment type="caution">
    <text evidence="9">The sequence shown here is derived from an EMBL/GenBank/DDBJ whole genome shotgun (WGS) entry which is preliminary data.</text>
</comment>
<feature type="transmembrane region" description="Helical" evidence="7">
    <location>
        <begin position="149"/>
        <end position="175"/>
    </location>
</feature>
<keyword evidence="5 7" id="KW-1133">Transmembrane helix</keyword>
<evidence type="ECO:0000256" key="3">
    <source>
        <dbReference type="ARBA" id="ARBA00022519"/>
    </source>
</evidence>
<evidence type="ECO:0000259" key="8">
    <source>
        <dbReference type="Pfam" id="PF01694"/>
    </source>
</evidence>
<feature type="domain" description="Peptidase S54 rhomboid" evidence="8">
    <location>
        <begin position="60"/>
        <end position="212"/>
    </location>
</feature>
<dbReference type="PANTHER" id="PTHR43066:SF26">
    <property type="entry name" value="RHOMBOID PROTEASE GLPG"/>
    <property type="match status" value="1"/>
</dbReference>
<dbReference type="GO" id="GO:0008233">
    <property type="term" value="F:peptidase activity"/>
    <property type="evidence" value="ECO:0007669"/>
    <property type="project" value="UniProtKB-KW"/>
</dbReference>
<organism evidence="9 10">
    <name type="scientific">Phormidium tenue FACHB-1050</name>
    <dbReference type="NCBI Taxonomy" id="2692857"/>
    <lineage>
        <taxon>Bacteria</taxon>
        <taxon>Bacillati</taxon>
        <taxon>Cyanobacteriota</taxon>
        <taxon>Cyanophyceae</taxon>
        <taxon>Oscillatoriophycideae</taxon>
        <taxon>Oscillatoriales</taxon>
        <taxon>Oscillatoriaceae</taxon>
        <taxon>Phormidium</taxon>
    </lineage>
</organism>
<comment type="subcellular location">
    <subcellularLocation>
        <location evidence="1">Membrane</location>
        <topology evidence="1">Multi-pass membrane protein</topology>
    </subcellularLocation>
</comment>
<dbReference type="SUPFAM" id="SSF144091">
    <property type="entry name" value="Rhomboid-like"/>
    <property type="match status" value="1"/>
</dbReference>
<dbReference type="InterPro" id="IPR035952">
    <property type="entry name" value="Rhomboid-like_sf"/>
</dbReference>
<evidence type="ECO:0000313" key="10">
    <source>
        <dbReference type="Proteomes" id="UP000618445"/>
    </source>
</evidence>
<accession>A0ABR8CAY9</accession>
<dbReference type="EMBL" id="JACJQY010000016">
    <property type="protein sequence ID" value="MBD2317545.1"/>
    <property type="molecule type" value="Genomic_DNA"/>
</dbReference>
<gene>
    <name evidence="9" type="ORF">H6G05_11895</name>
</gene>
<dbReference type="Pfam" id="PF01694">
    <property type="entry name" value="Rhomboid"/>
    <property type="match status" value="1"/>
</dbReference>
<keyword evidence="4 7" id="KW-0812">Transmembrane</keyword>
<keyword evidence="2" id="KW-1003">Cell membrane</keyword>
<feature type="transmembrane region" description="Helical" evidence="7">
    <location>
        <begin position="123"/>
        <end position="142"/>
    </location>
</feature>
<feature type="transmembrane region" description="Helical" evidence="7">
    <location>
        <begin position="190"/>
        <end position="210"/>
    </location>
</feature>
<keyword evidence="10" id="KW-1185">Reference proteome</keyword>
<evidence type="ECO:0000313" key="9">
    <source>
        <dbReference type="EMBL" id="MBD2317545.1"/>
    </source>
</evidence>
<proteinExistence type="predicted"/>
<feature type="transmembrane region" description="Helical" evidence="7">
    <location>
        <begin position="100"/>
        <end position="117"/>
    </location>
</feature>
<evidence type="ECO:0000256" key="1">
    <source>
        <dbReference type="ARBA" id="ARBA00004141"/>
    </source>
</evidence>
<evidence type="ECO:0000256" key="6">
    <source>
        <dbReference type="ARBA" id="ARBA00023136"/>
    </source>
</evidence>
<feature type="transmembrane region" description="Helical" evidence="7">
    <location>
        <begin position="69"/>
        <end position="88"/>
    </location>
</feature>
<evidence type="ECO:0000256" key="2">
    <source>
        <dbReference type="ARBA" id="ARBA00022475"/>
    </source>
</evidence>
<dbReference type="Proteomes" id="UP000618445">
    <property type="component" value="Unassembled WGS sequence"/>
</dbReference>
<feature type="transmembrane region" description="Helical" evidence="7">
    <location>
        <begin position="15"/>
        <end position="33"/>
    </location>
</feature>
<dbReference type="PANTHER" id="PTHR43066">
    <property type="entry name" value="RHOMBOID-RELATED PROTEIN"/>
    <property type="match status" value="1"/>
</dbReference>
<dbReference type="RefSeq" id="WP_190578381.1">
    <property type="nucleotide sequence ID" value="NZ_CAWPQU010000008.1"/>
</dbReference>
<dbReference type="Gene3D" id="1.20.1540.10">
    <property type="entry name" value="Rhomboid-like"/>
    <property type="match status" value="1"/>
</dbReference>
<sequence>MFPLHDDNPTQDTSVVVYALILVNVLIFGYQVSLPNFQLGEWLDNWALVPKELIANPSKEAIALFSSQFLHASIFHLVGNMWFLYLFGNNIEDQLGHWKFLFFYLLCGVVAGLVQVITAPTSLVPMVGASGAISGVMGAYLIRFPRARILSLVFLGIFITAIPIPAAVFLGLWIAGQTVYAAMANPNLPGVAYFAHISGFVIGTIAMLLLSRLSKDSKE</sequence>
<protein>
    <submittedName>
        <fullName evidence="9">Rhomboid family intramembrane serine protease</fullName>
    </submittedName>
</protein>
<keyword evidence="6 7" id="KW-0472">Membrane</keyword>
<dbReference type="InterPro" id="IPR022764">
    <property type="entry name" value="Peptidase_S54_rhomboid_dom"/>
</dbReference>
<evidence type="ECO:0000256" key="4">
    <source>
        <dbReference type="ARBA" id="ARBA00022692"/>
    </source>
</evidence>
<dbReference type="GO" id="GO:0006508">
    <property type="term" value="P:proteolysis"/>
    <property type="evidence" value="ECO:0007669"/>
    <property type="project" value="UniProtKB-KW"/>
</dbReference>
<evidence type="ECO:0000256" key="5">
    <source>
        <dbReference type="ARBA" id="ARBA00022989"/>
    </source>
</evidence>
<name>A0ABR8CAY9_9CYAN</name>